<dbReference type="EMBL" id="BTPE01000008">
    <property type="protein sequence ID" value="GMQ34209.1"/>
    <property type="molecule type" value="Genomic_DNA"/>
</dbReference>
<comment type="similarity">
    <text evidence="1">Belongs to the cycloisomerase 2 family.</text>
</comment>
<comment type="caution">
    <text evidence="4">The sequence shown here is derived from an EMBL/GenBank/DDBJ whole genome shotgun (WGS) entry which is preliminary data.</text>
</comment>
<evidence type="ECO:0000256" key="3">
    <source>
        <dbReference type="SAM" id="SignalP"/>
    </source>
</evidence>
<organism evidence="4 5">
    <name type="scientific">Algoriphagus taiwanensis</name>
    <dbReference type="NCBI Taxonomy" id="1445656"/>
    <lineage>
        <taxon>Bacteria</taxon>
        <taxon>Pseudomonadati</taxon>
        <taxon>Bacteroidota</taxon>
        <taxon>Cytophagia</taxon>
        <taxon>Cytophagales</taxon>
        <taxon>Cyclobacteriaceae</taxon>
        <taxon>Algoriphagus</taxon>
    </lineage>
</organism>
<keyword evidence="5" id="KW-1185">Reference proteome</keyword>
<accession>A0ABQ6Q215</accession>
<feature type="signal peptide" evidence="3">
    <location>
        <begin position="1"/>
        <end position="32"/>
    </location>
</feature>
<keyword evidence="2" id="KW-0119">Carbohydrate metabolism</keyword>
<evidence type="ECO:0000313" key="5">
    <source>
        <dbReference type="Proteomes" id="UP001307705"/>
    </source>
</evidence>
<dbReference type="InterPro" id="IPR015943">
    <property type="entry name" value="WD40/YVTN_repeat-like_dom_sf"/>
</dbReference>
<dbReference type="InterPro" id="IPR019405">
    <property type="entry name" value="Lactonase_7-beta_prop"/>
</dbReference>
<keyword evidence="3" id="KW-0732">Signal</keyword>
<dbReference type="SUPFAM" id="SSF51004">
    <property type="entry name" value="C-terminal (heme d1) domain of cytochrome cd1-nitrite reductase"/>
    <property type="match status" value="1"/>
</dbReference>
<dbReference type="InterPro" id="IPR050282">
    <property type="entry name" value="Cycloisomerase_2"/>
</dbReference>
<sequence length="397" mass="43416">MLLKIHYFSSMKSFPSLSLAFCLISLGLLSFACNPSNPETQKEPVQNLSYQFLVGTYTDSLHHGINHLTFSPGENLMTVQTIAAGIANPSFVIASKDGKTVYSLEEEAGIQGGNVLTFSRNGEDNSLTLLDQDASQGDHPCHISLSPNEDFVILGNYTGGSLSVFKVIEDKKLDFVQLIQHTGKSVNPDRQEKPHVHSTTFDPEGKRVLVADLGTDKIYVYDFAPDQAEPLSLAGEFPVTPGDGPRHLAFSKDGKEVLVVQEMSAVMEVFSYENGILTPQQRLSLLDEGFTGNVGAAEIRVSPDGKNVYVSNRGDANTISVFAKNDSGQYERIQNISSGGIMPRNFNLTPDGKYLLAAHQASNDIVIFERDLDTGILTQTLWKAQVHKPVYLHPLPN</sequence>
<protein>
    <submittedName>
        <fullName evidence="4">Lactonase family protein</fullName>
    </submittedName>
</protein>
<dbReference type="Proteomes" id="UP001307705">
    <property type="component" value="Unassembled WGS sequence"/>
</dbReference>
<keyword evidence="2" id="KW-0313">Glucose metabolism</keyword>
<reference evidence="4 5" key="1">
    <citation type="submission" date="2023-08" db="EMBL/GenBank/DDBJ databases">
        <title>Draft genome sequence of Algoriphagus taiwanensis.</title>
        <authorList>
            <person name="Takatani N."/>
            <person name="Hosokawa M."/>
            <person name="Sawabe T."/>
        </authorList>
    </citation>
    <scope>NUCLEOTIDE SEQUENCE [LARGE SCALE GENOMIC DNA]</scope>
    <source>
        <strain evidence="4 5">JCM 19755</strain>
    </source>
</reference>
<proteinExistence type="inferred from homology"/>
<gene>
    <name evidence="4" type="ORF">Ataiwa_24810</name>
</gene>
<dbReference type="InterPro" id="IPR011048">
    <property type="entry name" value="Haem_d1_sf"/>
</dbReference>
<dbReference type="PANTHER" id="PTHR30344:SF1">
    <property type="entry name" value="6-PHOSPHOGLUCONOLACTONASE"/>
    <property type="match status" value="1"/>
</dbReference>
<evidence type="ECO:0000256" key="2">
    <source>
        <dbReference type="ARBA" id="ARBA00022526"/>
    </source>
</evidence>
<evidence type="ECO:0000313" key="4">
    <source>
        <dbReference type="EMBL" id="GMQ34209.1"/>
    </source>
</evidence>
<name>A0ABQ6Q215_9BACT</name>
<feature type="chain" id="PRO_5046498139" evidence="3">
    <location>
        <begin position="33"/>
        <end position="397"/>
    </location>
</feature>
<dbReference type="PANTHER" id="PTHR30344">
    <property type="entry name" value="6-PHOSPHOGLUCONOLACTONASE-RELATED"/>
    <property type="match status" value="1"/>
</dbReference>
<dbReference type="Gene3D" id="2.130.10.10">
    <property type="entry name" value="YVTN repeat-like/Quinoprotein amine dehydrogenase"/>
    <property type="match status" value="1"/>
</dbReference>
<dbReference type="Pfam" id="PF10282">
    <property type="entry name" value="Lactonase"/>
    <property type="match status" value="1"/>
</dbReference>
<dbReference type="PROSITE" id="PS51257">
    <property type="entry name" value="PROKAR_LIPOPROTEIN"/>
    <property type="match status" value="1"/>
</dbReference>
<evidence type="ECO:0000256" key="1">
    <source>
        <dbReference type="ARBA" id="ARBA00005564"/>
    </source>
</evidence>